<feature type="transmembrane region" description="Helical" evidence="18">
    <location>
        <begin position="55"/>
        <end position="75"/>
    </location>
</feature>
<reference evidence="20" key="1">
    <citation type="submission" date="2021-10" db="EMBL/GenBank/DDBJ databases">
        <title>Tropical sea cucumber genome reveals ecological adaptation and Cuvierian tubules defense mechanism.</title>
        <authorList>
            <person name="Chen T."/>
        </authorList>
    </citation>
    <scope>NUCLEOTIDE SEQUENCE</scope>
    <source>
        <strain evidence="20">Nanhai2018</strain>
        <tissue evidence="20">Muscle</tissue>
    </source>
</reference>
<organism evidence="20 21">
    <name type="scientific">Holothuria leucospilota</name>
    <name type="common">Black long sea cucumber</name>
    <name type="synonym">Mertensiothuria leucospilota</name>
    <dbReference type="NCBI Taxonomy" id="206669"/>
    <lineage>
        <taxon>Eukaryota</taxon>
        <taxon>Metazoa</taxon>
        <taxon>Echinodermata</taxon>
        <taxon>Eleutherozoa</taxon>
        <taxon>Echinozoa</taxon>
        <taxon>Holothuroidea</taxon>
        <taxon>Aspidochirotacea</taxon>
        <taxon>Aspidochirotida</taxon>
        <taxon>Holothuriidae</taxon>
        <taxon>Holothuria</taxon>
    </lineage>
</organism>
<evidence type="ECO:0000256" key="14">
    <source>
        <dbReference type="ARBA" id="ARBA00035708"/>
    </source>
</evidence>
<dbReference type="PANTHER" id="PTHR14971">
    <property type="entry name" value="VESICULAR, OVEREXPRESSED IN CANCER, PROSURVIVAL PROTEIN 1"/>
    <property type="match status" value="1"/>
</dbReference>
<keyword evidence="8" id="KW-0805">Transcription regulation</keyword>
<evidence type="ECO:0000256" key="17">
    <source>
        <dbReference type="SAM" id="MobiDB-lite"/>
    </source>
</evidence>
<accession>A0A9Q0YQG4</accession>
<proteinExistence type="inferred from homology"/>
<comment type="caution">
    <text evidence="20">The sequence shown here is derived from an EMBL/GenBank/DDBJ whole genome shotgun (WGS) entry which is preliminary data.</text>
</comment>
<keyword evidence="11" id="KW-0458">Lysosome</keyword>
<feature type="region of interest" description="Disordered" evidence="17">
    <location>
        <begin position="114"/>
        <end position="135"/>
    </location>
</feature>
<dbReference type="PANTHER" id="PTHR14971:SF2">
    <property type="entry name" value="VESICULAR, OVEREXPRESSED IN CANCER, PROSURVIVAL PROTEIN 1"/>
    <property type="match status" value="1"/>
</dbReference>
<evidence type="ECO:0000256" key="5">
    <source>
        <dbReference type="ARBA" id="ARBA00022729"/>
    </source>
</evidence>
<feature type="compositionally biased region" description="Pro residues" evidence="17">
    <location>
        <begin position="121"/>
        <end position="133"/>
    </location>
</feature>
<evidence type="ECO:0000256" key="10">
    <source>
        <dbReference type="ARBA" id="ARBA00023163"/>
    </source>
</evidence>
<sequence>MTFIDTVGVVGIILSALLHEVSSDYCSNGIYCSSNQYCCSNTCCTRPYNSFWNLWYFWFVMFIIMMSCCGMCSYAKRRQYYGQQHNQIIIPAGRGRMTNITATSYPVGVTAPPAGQMHQQPLPPQAYQSPPPYSEVTSKPDLYPAYQGPPGVQMPYPTQQYAYPPPAHYPQQHMYPANYHPQASAVHPPVAQTPNVGSQPPPYGAEPVPAAAPPASSESGTVPPS</sequence>
<keyword evidence="5 19" id="KW-0732">Signal</keyword>
<evidence type="ECO:0000256" key="8">
    <source>
        <dbReference type="ARBA" id="ARBA00023015"/>
    </source>
</evidence>
<evidence type="ECO:0000256" key="18">
    <source>
        <dbReference type="SAM" id="Phobius"/>
    </source>
</evidence>
<keyword evidence="6" id="KW-0967">Endosome</keyword>
<evidence type="ECO:0000256" key="6">
    <source>
        <dbReference type="ARBA" id="ARBA00022753"/>
    </source>
</evidence>
<gene>
    <name evidence="20" type="ORF">HOLleu_34375</name>
</gene>
<comment type="subcellular location">
    <subcellularLocation>
        <location evidence="1">Cytoplasmic vesicle membrane</location>
    </subcellularLocation>
    <subcellularLocation>
        <location evidence="16">Endomembrane system</location>
        <topology evidence="16">Single-pass type I membrane protein</topology>
    </subcellularLocation>
    <subcellularLocation>
        <location evidence="13">Late endosome membrane</location>
        <topology evidence="13">Single-pass membrane protein</topology>
    </subcellularLocation>
    <subcellularLocation>
        <location evidence="2">Lysosome membrane</location>
    </subcellularLocation>
</comment>
<dbReference type="InterPro" id="IPR021684">
    <property type="entry name" value="WBP1-like"/>
</dbReference>
<evidence type="ECO:0000256" key="19">
    <source>
        <dbReference type="SAM" id="SignalP"/>
    </source>
</evidence>
<feature type="region of interest" description="Disordered" evidence="17">
    <location>
        <begin position="165"/>
        <end position="225"/>
    </location>
</feature>
<keyword evidence="21" id="KW-1185">Reference proteome</keyword>
<name>A0A9Q0YQG4_HOLLE</name>
<keyword evidence="4 18" id="KW-0812">Transmembrane</keyword>
<evidence type="ECO:0000256" key="3">
    <source>
        <dbReference type="ARBA" id="ARBA00006655"/>
    </source>
</evidence>
<evidence type="ECO:0000256" key="13">
    <source>
        <dbReference type="ARBA" id="ARBA00035628"/>
    </source>
</evidence>
<keyword evidence="10" id="KW-0804">Transcription</keyword>
<evidence type="ECO:0000256" key="11">
    <source>
        <dbReference type="ARBA" id="ARBA00023228"/>
    </source>
</evidence>
<keyword evidence="7 18" id="KW-1133">Transmembrane helix</keyword>
<dbReference type="Pfam" id="PF11669">
    <property type="entry name" value="WBP-1"/>
    <property type="match status" value="1"/>
</dbReference>
<evidence type="ECO:0000256" key="2">
    <source>
        <dbReference type="ARBA" id="ARBA00004656"/>
    </source>
</evidence>
<keyword evidence="9 18" id="KW-0472">Membrane</keyword>
<evidence type="ECO:0000256" key="15">
    <source>
        <dbReference type="ARBA" id="ARBA00035715"/>
    </source>
</evidence>
<evidence type="ECO:0000256" key="7">
    <source>
        <dbReference type="ARBA" id="ARBA00022989"/>
    </source>
</evidence>
<evidence type="ECO:0000256" key="12">
    <source>
        <dbReference type="ARBA" id="ARBA00023329"/>
    </source>
</evidence>
<feature type="compositionally biased region" description="Polar residues" evidence="17">
    <location>
        <begin position="216"/>
        <end position="225"/>
    </location>
</feature>
<evidence type="ECO:0000256" key="1">
    <source>
        <dbReference type="ARBA" id="ARBA00004156"/>
    </source>
</evidence>
<dbReference type="Proteomes" id="UP001152320">
    <property type="component" value="Chromosome 18"/>
</dbReference>
<comment type="similarity">
    <text evidence="3">Belongs to the VOPP1/ECOP family.</text>
</comment>
<dbReference type="InterPro" id="IPR026229">
    <property type="entry name" value="VOPP1"/>
</dbReference>
<dbReference type="GO" id="GO:0005765">
    <property type="term" value="C:lysosomal membrane"/>
    <property type="evidence" value="ECO:0007669"/>
    <property type="project" value="UniProtKB-SubCell"/>
</dbReference>
<protein>
    <recommendedName>
        <fullName evidence="14">WW domain binding protein VOPP1</fullName>
    </recommendedName>
    <alternativeName>
        <fullName evidence="15">Vesicular, overexpressed in cancer, prosurvival protein 1</fullName>
    </alternativeName>
</protein>
<feature type="compositionally biased region" description="Low complexity" evidence="17">
    <location>
        <begin position="205"/>
        <end position="215"/>
    </location>
</feature>
<feature type="chain" id="PRO_5040113563" description="WW domain binding protein VOPP1" evidence="19">
    <location>
        <begin position="24"/>
        <end position="225"/>
    </location>
</feature>
<evidence type="ECO:0000256" key="4">
    <source>
        <dbReference type="ARBA" id="ARBA00022692"/>
    </source>
</evidence>
<keyword evidence="12" id="KW-0968">Cytoplasmic vesicle</keyword>
<evidence type="ECO:0000313" key="21">
    <source>
        <dbReference type="Proteomes" id="UP001152320"/>
    </source>
</evidence>
<feature type="signal peptide" evidence="19">
    <location>
        <begin position="1"/>
        <end position="23"/>
    </location>
</feature>
<dbReference type="OrthoDB" id="6629737at2759"/>
<dbReference type="AlphaFoldDB" id="A0A9Q0YQG4"/>
<evidence type="ECO:0000256" key="9">
    <source>
        <dbReference type="ARBA" id="ARBA00023136"/>
    </source>
</evidence>
<evidence type="ECO:0000256" key="16">
    <source>
        <dbReference type="ARBA" id="ARBA00046288"/>
    </source>
</evidence>
<dbReference type="GO" id="GO:0031902">
    <property type="term" value="C:late endosome membrane"/>
    <property type="evidence" value="ECO:0007669"/>
    <property type="project" value="UniProtKB-SubCell"/>
</dbReference>
<dbReference type="EMBL" id="JAIZAY010000018">
    <property type="protein sequence ID" value="KAJ8024462.1"/>
    <property type="molecule type" value="Genomic_DNA"/>
</dbReference>
<evidence type="ECO:0000313" key="20">
    <source>
        <dbReference type="EMBL" id="KAJ8024462.1"/>
    </source>
</evidence>